<keyword evidence="2" id="KW-0732">Signal</keyword>
<feature type="signal peptide" evidence="2">
    <location>
        <begin position="1"/>
        <end position="16"/>
    </location>
</feature>
<reference evidence="3" key="1">
    <citation type="submission" date="2022-07" db="EMBL/GenBank/DDBJ databases">
        <authorList>
            <person name="Macas J."/>
            <person name="Novak P."/>
            <person name="Neumann P."/>
        </authorList>
    </citation>
    <scope>NUCLEOTIDE SEQUENCE</scope>
</reference>
<protein>
    <recommendedName>
        <fullName evidence="5">Secreted protein</fullName>
    </recommendedName>
</protein>
<dbReference type="AlphaFoldDB" id="A0AAV0CAK4"/>
<feature type="region of interest" description="Disordered" evidence="1">
    <location>
        <begin position="51"/>
        <end position="104"/>
    </location>
</feature>
<comment type="caution">
    <text evidence="3">The sequence shown here is derived from an EMBL/GenBank/DDBJ whole genome shotgun (WGS) entry which is preliminary data.</text>
</comment>
<proteinExistence type="predicted"/>
<evidence type="ECO:0000313" key="3">
    <source>
        <dbReference type="EMBL" id="CAH9071208.1"/>
    </source>
</evidence>
<dbReference type="Proteomes" id="UP001152523">
    <property type="component" value="Unassembled WGS sequence"/>
</dbReference>
<sequence>MLLSFVLVLIPQIYLAALSKDQTVSDLRNCSCRNLRQTPSGTPTMAASLLYANGKNRKRKKETKRERNNQGKEKRRNKDKEGQRRGLGEVRSLRRRCGSEDMEN</sequence>
<organism evidence="3 4">
    <name type="scientific">Cuscuta epithymum</name>
    <dbReference type="NCBI Taxonomy" id="186058"/>
    <lineage>
        <taxon>Eukaryota</taxon>
        <taxon>Viridiplantae</taxon>
        <taxon>Streptophyta</taxon>
        <taxon>Embryophyta</taxon>
        <taxon>Tracheophyta</taxon>
        <taxon>Spermatophyta</taxon>
        <taxon>Magnoliopsida</taxon>
        <taxon>eudicotyledons</taxon>
        <taxon>Gunneridae</taxon>
        <taxon>Pentapetalae</taxon>
        <taxon>asterids</taxon>
        <taxon>lamiids</taxon>
        <taxon>Solanales</taxon>
        <taxon>Convolvulaceae</taxon>
        <taxon>Cuscuteae</taxon>
        <taxon>Cuscuta</taxon>
        <taxon>Cuscuta subgen. Cuscuta</taxon>
    </lineage>
</organism>
<feature type="compositionally biased region" description="Basic and acidic residues" evidence="1">
    <location>
        <begin position="63"/>
        <end position="92"/>
    </location>
</feature>
<feature type="chain" id="PRO_5043863518" description="Secreted protein" evidence="2">
    <location>
        <begin position="17"/>
        <end position="104"/>
    </location>
</feature>
<name>A0AAV0CAK4_9ASTE</name>
<gene>
    <name evidence="3" type="ORF">CEPIT_LOCUS3761</name>
</gene>
<evidence type="ECO:0000256" key="1">
    <source>
        <dbReference type="SAM" id="MobiDB-lite"/>
    </source>
</evidence>
<evidence type="ECO:0008006" key="5">
    <source>
        <dbReference type="Google" id="ProtNLM"/>
    </source>
</evidence>
<keyword evidence="4" id="KW-1185">Reference proteome</keyword>
<evidence type="ECO:0000256" key="2">
    <source>
        <dbReference type="SAM" id="SignalP"/>
    </source>
</evidence>
<accession>A0AAV0CAK4</accession>
<dbReference type="EMBL" id="CAMAPF010000018">
    <property type="protein sequence ID" value="CAH9071208.1"/>
    <property type="molecule type" value="Genomic_DNA"/>
</dbReference>
<evidence type="ECO:0000313" key="4">
    <source>
        <dbReference type="Proteomes" id="UP001152523"/>
    </source>
</evidence>